<dbReference type="Gene3D" id="3.90.70.10">
    <property type="entry name" value="Cysteine proteinases"/>
    <property type="match status" value="1"/>
</dbReference>
<sequence length="1178" mass="134020">MEPLMEGPPSPDEVPVHDISPPPPHGHHLQPAGAPGAMPPQQQQQGAMDVEYANQAPVSVEDYEAFAAKHLSDMGEEVDDFQVFRWPLKDYRRMDKKTLSPEFSCGGHKWNILLFPMGNSNGQANDMVSVYLNYGDQKASEGWHVCAQFALAISNPHDPSVYIQSQAHHRFTNEEQDWGFTRFVELRKLFSVSEGRTKPIIENDETVITAFVRVLKDPTGVLWHNFHNYDSKKMTGHVGLKNQGATCYMNSLLQSLFLTNQFREAVYQIPTEDDTTDTVPLALQRVFYNLQTSDSSVGTTELTKSFGWKGFDSFLQHDVQEFNRVLCDKLETKMKGTQADGAINRLFCGKMKSYIKCIEIDYESARSEEFYDIQLNVKNLRNLEESFKDYVMVETLEGENRYNAEGFGLQDAKKGVIFEEFPPVLHLQLKRFEYDMHRDQNVKINDRHEFPLEIDLEPYLDAKADRSESHLYKLHGVLVHSGDVHGGHYFVLIKPSPDGKWLRFDDDRVVPVTDREVLEDNFGGEGPLAPNGAPGYNGAVVQPAAVAQQGAKPPVKGAMKRFTNAYMLVYVRATRVNDVLKPISTEDVPEHLRTRLERERRDAEQRKRERDEQHLYLTAKVITEETFRQHQGFDLATFDDRTVPATNLPAYRVPKAQPYLDFRAQVAKDHGYDPNDVRLWVLVNRQNKTVRPDAPVSDQDPTLTMEVVRDKMASRQQDLKLYLEHIDPRTKSDWSVLHGAEPPIMVFVKHFDTSRQTLAGVGHFYVHRNMRVMDLASKINERMGYLPTTPLKIYEEIKPNMIEVLKMKATFLQSEIQDGDIVCFQVDINDPPQLAADGDRQLQFHTPLQMYDFFMNRVLVSFRPRFVSDAAAGGGDAPLDEFAITLSKKQTYDQMAQKVGERLKHDPLKLRFTQSNGANGAPKTVVRRQANSTVAELIQPGYMATNLNLLYYELLDVSIIELETKKSLRITWVGPTNKDEGAHQFLLPKNTSMADVANDQLRKAVKLNPDYGSGQIRLFELSHGRVQKVFNGSEAVRDVPEATELFAEEVSLDEANADDDERVVQVYHYNKDPTRAHGIPFRFVLRPGEPFSETKKRLQARTGTSDKDLAKMKFAIVQPAVYKQPAPIQDDDVLADHKWADEDLLGMDHVDKRRVVGERGVFIRASLEGTSLFSLSAR</sequence>
<evidence type="ECO:0000313" key="14">
    <source>
        <dbReference type="Proteomes" id="UP000311382"/>
    </source>
</evidence>
<evidence type="ECO:0000256" key="5">
    <source>
        <dbReference type="ARBA" id="ARBA00022670"/>
    </source>
</evidence>
<dbReference type="PROSITE" id="PS00973">
    <property type="entry name" value="USP_2"/>
    <property type="match status" value="1"/>
</dbReference>
<evidence type="ECO:0000256" key="8">
    <source>
        <dbReference type="ARBA" id="ARBA00022807"/>
    </source>
</evidence>
<dbReference type="GO" id="GO:0140492">
    <property type="term" value="F:metal-dependent deubiquitinase activity"/>
    <property type="evidence" value="ECO:0007669"/>
    <property type="project" value="UniProtKB-ARBA"/>
</dbReference>
<evidence type="ECO:0000256" key="7">
    <source>
        <dbReference type="ARBA" id="ARBA00022801"/>
    </source>
</evidence>
<dbReference type="InterPro" id="IPR038765">
    <property type="entry name" value="Papain-like_cys_pep_sf"/>
</dbReference>
<dbReference type="GO" id="GO:0005634">
    <property type="term" value="C:nucleus"/>
    <property type="evidence" value="ECO:0007669"/>
    <property type="project" value="UniProtKB-SubCell"/>
</dbReference>
<dbReference type="Gene3D" id="2.60.210.10">
    <property type="entry name" value="Apoptosis, Tumor Necrosis Factor Receptor Associated Protein 2, Chain A"/>
    <property type="match status" value="1"/>
</dbReference>
<dbReference type="OrthoDB" id="289038at2759"/>
<dbReference type="EC" id="3.4.19.12" evidence="4"/>
<protein>
    <recommendedName>
        <fullName evidence="4">ubiquitinyl hydrolase 1</fullName>
        <ecNumber evidence="4">3.4.19.12</ecNumber>
    </recommendedName>
</protein>
<dbReference type="EMBL" id="SOZI01000081">
    <property type="protein sequence ID" value="TNY19926.1"/>
    <property type="molecule type" value="Genomic_DNA"/>
</dbReference>
<comment type="catalytic activity">
    <reaction evidence="1">
        <text>Thiol-dependent hydrolysis of ester, thioester, amide, peptide and isopeptide bonds formed by the C-terminal Gly of ubiquitin (a 76-residue protein attached to proteins as an intracellular targeting signal).</text>
        <dbReference type="EC" id="3.4.19.12"/>
    </reaction>
</comment>
<dbReference type="Pfam" id="PF14533">
    <property type="entry name" value="USP7_C2"/>
    <property type="match status" value="1"/>
</dbReference>
<evidence type="ECO:0000256" key="1">
    <source>
        <dbReference type="ARBA" id="ARBA00000707"/>
    </source>
</evidence>
<evidence type="ECO:0000256" key="6">
    <source>
        <dbReference type="ARBA" id="ARBA00022786"/>
    </source>
</evidence>
<dbReference type="SUPFAM" id="SSF54001">
    <property type="entry name" value="Cysteine proteinases"/>
    <property type="match status" value="1"/>
</dbReference>
<dbReference type="InterPro" id="IPR024729">
    <property type="entry name" value="USP7_ICP0-binding_dom"/>
</dbReference>
<dbReference type="InterPro" id="IPR050164">
    <property type="entry name" value="Peptidase_C19"/>
</dbReference>
<comment type="similarity">
    <text evidence="3">Belongs to the peptidase C19 family.</text>
</comment>
<dbReference type="STRING" id="5288.A0A5C5FUI8"/>
<name>A0A5C5FUI8_9BASI</name>
<evidence type="ECO:0000256" key="4">
    <source>
        <dbReference type="ARBA" id="ARBA00012759"/>
    </source>
</evidence>
<feature type="domain" description="MATH" evidence="11">
    <location>
        <begin position="81"/>
        <end position="212"/>
    </location>
</feature>
<dbReference type="Proteomes" id="UP000311382">
    <property type="component" value="Unassembled WGS sequence"/>
</dbReference>
<evidence type="ECO:0000256" key="9">
    <source>
        <dbReference type="ARBA" id="ARBA00023242"/>
    </source>
</evidence>
<keyword evidence="8" id="KW-0788">Thiol protease</keyword>
<evidence type="ECO:0000313" key="13">
    <source>
        <dbReference type="EMBL" id="TNY19926.1"/>
    </source>
</evidence>
<feature type="compositionally biased region" description="Pro residues" evidence="10">
    <location>
        <begin position="1"/>
        <end position="12"/>
    </location>
</feature>
<keyword evidence="14" id="KW-1185">Reference proteome</keyword>
<evidence type="ECO:0000256" key="10">
    <source>
        <dbReference type="SAM" id="MobiDB-lite"/>
    </source>
</evidence>
<evidence type="ECO:0000256" key="2">
    <source>
        <dbReference type="ARBA" id="ARBA00004123"/>
    </source>
</evidence>
<dbReference type="InterPro" id="IPR018200">
    <property type="entry name" value="USP_CS"/>
</dbReference>
<feature type="compositionally biased region" description="Low complexity" evidence="10">
    <location>
        <begin position="30"/>
        <end position="48"/>
    </location>
</feature>
<gene>
    <name evidence="13" type="ORF">DMC30DRAFT_283998</name>
</gene>
<evidence type="ECO:0000259" key="12">
    <source>
        <dbReference type="PROSITE" id="PS50235"/>
    </source>
</evidence>
<feature type="domain" description="USP" evidence="12">
    <location>
        <begin position="238"/>
        <end position="573"/>
    </location>
</feature>
<dbReference type="PANTHER" id="PTHR24006:SF644">
    <property type="entry name" value="UBIQUITIN CARBOXYL-TERMINAL HYDROLASE 7"/>
    <property type="match status" value="1"/>
</dbReference>
<dbReference type="AlphaFoldDB" id="A0A5C5FUI8"/>
<dbReference type="FunFam" id="3.90.70.10:FF:000005">
    <property type="entry name" value="Ubiquitin carboxyl-terminal hydrolase 7"/>
    <property type="match status" value="1"/>
</dbReference>
<accession>A0A5C5FUI8</accession>
<evidence type="ECO:0000256" key="3">
    <source>
        <dbReference type="ARBA" id="ARBA00009085"/>
    </source>
</evidence>
<dbReference type="FunFam" id="2.60.210.10:FF:000011">
    <property type="entry name" value="Ubiquitin carboxyl-terminal hydrolase 7"/>
    <property type="match status" value="1"/>
</dbReference>
<dbReference type="InterPro" id="IPR029346">
    <property type="entry name" value="USP_C"/>
</dbReference>
<dbReference type="InterPro" id="IPR002083">
    <property type="entry name" value="MATH/TRAF_dom"/>
</dbReference>
<keyword evidence="9" id="KW-0539">Nucleus</keyword>
<keyword evidence="6" id="KW-0833">Ubl conjugation pathway</keyword>
<dbReference type="CDD" id="cd02659">
    <property type="entry name" value="peptidase_C19C"/>
    <property type="match status" value="1"/>
</dbReference>
<dbReference type="GO" id="GO:0016579">
    <property type="term" value="P:protein deubiquitination"/>
    <property type="evidence" value="ECO:0007669"/>
    <property type="project" value="InterPro"/>
</dbReference>
<reference evidence="13 14" key="1">
    <citation type="submission" date="2019-03" db="EMBL/GenBank/DDBJ databases">
        <title>Rhodosporidium diobovatum UCD-FST 08-225 genome sequencing, assembly, and annotation.</title>
        <authorList>
            <person name="Fakankun I.U."/>
            <person name="Fristensky B."/>
            <person name="Levin D.B."/>
        </authorList>
    </citation>
    <scope>NUCLEOTIDE SEQUENCE [LARGE SCALE GENOMIC DNA]</scope>
    <source>
        <strain evidence="13 14">UCD-FST 08-225</strain>
    </source>
</reference>
<dbReference type="PROSITE" id="PS00972">
    <property type="entry name" value="USP_1"/>
    <property type="match status" value="1"/>
</dbReference>
<dbReference type="InterPro" id="IPR028889">
    <property type="entry name" value="USP"/>
</dbReference>
<dbReference type="Pfam" id="PF12436">
    <property type="entry name" value="USP7_ICP0_bdg"/>
    <property type="match status" value="1"/>
</dbReference>
<feature type="region of interest" description="Disordered" evidence="10">
    <location>
        <begin position="1"/>
        <end position="48"/>
    </location>
</feature>
<dbReference type="PANTHER" id="PTHR24006">
    <property type="entry name" value="UBIQUITIN CARBOXYL-TERMINAL HYDROLASE"/>
    <property type="match status" value="1"/>
</dbReference>
<keyword evidence="7" id="KW-0378">Hydrolase</keyword>
<evidence type="ECO:0000259" key="11">
    <source>
        <dbReference type="PROSITE" id="PS50144"/>
    </source>
</evidence>
<proteinExistence type="inferred from homology"/>
<dbReference type="SUPFAM" id="SSF49599">
    <property type="entry name" value="TRAF domain-like"/>
    <property type="match status" value="1"/>
</dbReference>
<dbReference type="GO" id="GO:0005829">
    <property type="term" value="C:cytosol"/>
    <property type="evidence" value="ECO:0007669"/>
    <property type="project" value="TreeGrafter"/>
</dbReference>
<organism evidence="13 14">
    <name type="scientific">Rhodotorula diobovata</name>
    <dbReference type="NCBI Taxonomy" id="5288"/>
    <lineage>
        <taxon>Eukaryota</taxon>
        <taxon>Fungi</taxon>
        <taxon>Dikarya</taxon>
        <taxon>Basidiomycota</taxon>
        <taxon>Pucciniomycotina</taxon>
        <taxon>Microbotryomycetes</taxon>
        <taxon>Sporidiobolales</taxon>
        <taxon>Sporidiobolaceae</taxon>
        <taxon>Rhodotorula</taxon>
    </lineage>
</organism>
<dbReference type="PROSITE" id="PS50144">
    <property type="entry name" value="MATH"/>
    <property type="match status" value="1"/>
</dbReference>
<comment type="caution">
    <text evidence="13">The sequence shown here is derived from an EMBL/GenBank/DDBJ whole genome shotgun (WGS) entry which is preliminary data.</text>
</comment>
<dbReference type="SMART" id="SM00061">
    <property type="entry name" value="MATH"/>
    <property type="match status" value="1"/>
</dbReference>
<dbReference type="PROSITE" id="PS50235">
    <property type="entry name" value="USP_3"/>
    <property type="match status" value="1"/>
</dbReference>
<keyword evidence="5" id="KW-0645">Protease</keyword>
<dbReference type="GO" id="GO:0006508">
    <property type="term" value="P:proteolysis"/>
    <property type="evidence" value="ECO:0007669"/>
    <property type="project" value="UniProtKB-KW"/>
</dbReference>
<dbReference type="Pfam" id="PF22486">
    <property type="entry name" value="MATH_2"/>
    <property type="match status" value="1"/>
</dbReference>
<dbReference type="GO" id="GO:0004843">
    <property type="term" value="F:cysteine-type deubiquitinase activity"/>
    <property type="evidence" value="ECO:0007669"/>
    <property type="project" value="UniProtKB-EC"/>
</dbReference>
<dbReference type="Pfam" id="PF00443">
    <property type="entry name" value="UCH"/>
    <property type="match status" value="1"/>
</dbReference>
<dbReference type="GO" id="GO:0031647">
    <property type="term" value="P:regulation of protein stability"/>
    <property type="evidence" value="ECO:0007669"/>
    <property type="project" value="TreeGrafter"/>
</dbReference>
<dbReference type="InterPro" id="IPR008974">
    <property type="entry name" value="TRAF-like"/>
</dbReference>
<comment type="subcellular location">
    <subcellularLocation>
        <location evidence="2">Nucleus</location>
    </subcellularLocation>
</comment>
<dbReference type="Gene3D" id="3.10.20.90">
    <property type="entry name" value="Phosphatidylinositol 3-kinase Catalytic Subunit, Chain A, domain 1"/>
    <property type="match status" value="2"/>
</dbReference>
<dbReference type="InterPro" id="IPR001394">
    <property type="entry name" value="Peptidase_C19_UCH"/>
</dbReference>